<evidence type="ECO:0000313" key="1">
    <source>
        <dbReference type="EMBL" id="NOU52246.1"/>
    </source>
</evidence>
<reference evidence="1 2" key="1">
    <citation type="submission" date="2020-04" db="EMBL/GenBank/DDBJ databases">
        <title>Pseudoalteromonas caenipelagi sp. nov., isolated from a tidal flat.</title>
        <authorList>
            <person name="Park S."/>
            <person name="Yoon J.-H."/>
        </authorList>
    </citation>
    <scope>NUCLEOTIDE SEQUENCE [LARGE SCALE GENOMIC DNA]</scope>
    <source>
        <strain evidence="1 2">JBTF-M23</strain>
    </source>
</reference>
<dbReference type="EMBL" id="JABBPG010000008">
    <property type="protein sequence ID" value="NOU52246.1"/>
    <property type="molecule type" value="Genomic_DNA"/>
</dbReference>
<organism evidence="1 2">
    <name type="scientific">Pseudoalteromonas caenipelagi</name>
    <dbReference type="NCBI Taxonomy" id="2726988"/>
    <lineage>
        <taxon>Bacteria</taxon>
        <taxon>Pseudomonadati</taxon>
        <taxon>Pseudomonadota</taxon>
        <taxon>Gammaproteobacteria</taxon>
        <taxon>Alteromonadales</taxon>
        <taxon>Pseudoalteromonadaceae</taxon>
        <taxon>Pseudoalteromonas</taxon>
    </lineage>
</organism>
<dbReference type="Proteomes" id="UP000586305">
    <property type="component" value="Unassembled WGS sequence"/>
</dbReference>
<comment type="caution">
    <text evidence="1">The sequence shown here is derived from an EMBL/GenBank/DDBJ whole genome shotgun (WGS) entry which is preliminary data.</text>
</comment>
<sequence>MQLLDYLNGHFISLSQLLSNSGVGEQALRSYQQSGIMPKASYVLNLHVGCESFFGHHEQQTECEYYAKGYLHWLGIVQANAEPEFIYQVFSQRYLQTVSVLKTQGYQCKDEKLNIKLAEHVESEWQHFLSGTYGLCTRSGLPEDIAAKELAIAQINELTLTEHLSAAELNALAKAVDLLDKVSAHFAPHERHRSSRHRLIDEVRRQYQLVSPT</sequence>
<dbReference type="Pfam" id="PF19531">
    <property type="entry name" value="DUF6058"/>
    <property type="match status" value="1"/>
</dbReference>
<dbReference type="RefSeq" id="WP_171627305.1">
    <property type="nucleotide sequence ID" value="NZ_JABBPG010000008.1"/>
</dbReference>
<keyword evidence="2" id="KW-1185">Reference proteome</keyword>
<dbReference type="AlphaFoldDB" id="A0A849VG43"/>
<accession>A0A849VG43</accession>
<gene>
    <name evidence="1" type="ORF">HG263_17085</name>
</gene>
<proteinExistence type="predicted"/>
<protein>
    <recommendedName>
        <fullName evidence="3">Orphan protein</fullName>
    </recommendedName>
</protein>
<dbReference type="InterPro" id="IPR045694">
    <property type="entry name" value="DUF6058"/>
</dbReference>
<evidence type="ECO:0000313" key="2">
    <source>
        <dbReference type="Proteomes" id="UP000586305"/>
    </source>
</evidence>
<evidence type="ECO:0008006" key="3">
    <source>
        <dbReference type="Google" id="ProtNLM"/>
    </source>
</evidence>
<name>A0A849VG43_9GAMM</name>